<reference evidence="2" key="1">
    <citation type="submission" date="2021-09" db="EMBL/GenBank/DDBJ databases">
        <authorList>
            <consortium name="Pathogen Informatics"/>
        </authorList>
    </citation>
    <scope>NUCLEOTIDE SEQUENCE</scope>
</reference>
<comment type="caution">
    <text evidence="2">The sequence shown here is derived from an EMBL/GenBank/DDBJ whole genome shotgun (WGS) entry which is preliminary data.</text>
</comment>
<dbReference type="PANTHER" id="PTHR44825">
    <property type="match status" value="1"/>
</dbReference>
<dbReference type="EMBL" id="CAKAEH010001694">
    <property type="protein sequence ID" value="CAG9538715.1"/>
    <property type="molecule type" value="Genomic_DNA"/>
</dbReference>
<dbReference type="Pfam" id="PF00226">
    <property type="entry name" value="DnaJ"/>
    <property type="match status" value="1"/>
</dbReference>
<dbReference type="PROSITE" id="PS50076">
    <property type="entry name" value="DNAJ_2"/>
    <property type="match status" value="1"/>
</dbReference>
<evidence type="ECO:0000313" key="2">
    <source>
        <dbReference type="EMBL" id="CAG9538715.1"/>
    </source>
</evidence>
<sequence length="94" mass="10942">MRNCYDVLGCSPTASYSELKEAYFSKLRINHPDKGGSSSALFLVTKAWSVLKGENTRRDYNNWLREQLIRENQGIVRQQIVINNTVERVEEFCR</sequence>
<dbReference type="InterPro" id="IPR001623">
    <property type="entry name" value="DnaJ_domain"/>
</dbReference>
<dbReference type="InterPro" id="IPR052763">
    <property type="entry name" value="DnaJ_C4"/>
</dbReference>
<evidence type="ECO:0000259" key="1">
    <source>
        <dbReference type="PROSITE" id="PS50076"/>
    </source>
</evidence>
<name>A0A8J2Q358_9BILA</name>
<keyword evidence="3" id="KW-1185">Reference proteome</keyword>
<dbReference type="Proteomes" id="UP000746747">
    <property type="component" value="Unassembled WGS sequence"/>
</dbReference>
<dbReference type="CDD" id="cd06257">
    <property type="entry name" value="DnaJ"/>
    <property type="match status" value="1"/>
</dbReference>
<dbReference type="AlphaFoldDB" id="A0A8J2Q358"/>
<dbReference type="PANTHER" id="PTHR44825:SF1">
    <property type="entry name" value="DNAJ HOMOLOG SUBFAMILY C MEMBER 4"/>
    <property type="match status" value="1"/>
</dbReference>
<dbReference type="Gene3D" id="1.10.287.110">
    <property type="entry name" value="DnaJ domain"/>
    <property type="match status" value="1"/>
</dbReference>
<evidence type="ECO:0000313" key="3">
    <source>
        <dbReference type="Proteomes" id="UP000746747"/>
    </source>
</evidence>
<accession>A0A8J2Q358</accession>
<dbReference type="InterPro" id="IPR036869">
    <property type="entry name" value="J_dom_sf"/>
</dbReference>
<feature type="domain" description="J" evidence="1">
    <location>
        <begin position="3"/>
        <end position="64"/>
    </location>
</feature>
<dbReference type="SUPFAM" id="SSF46565">
    <property type="entry name" value="Chaperone J-domain"/>
    <property type="match status" value="1"/>
</dbReference>
<gene>
    <name evidence="2" type="ORF">CJOHNSTONI_LOCUS8394</name>
</gene>
<dbReference type="OrthoDB" id="5914890at2759"/>
<protein>
    <recommendedName>
        <fullName evidence="1">J domain-containing protein</fullName>
    </recommendedName>
</protein>
<dbReference type="SMART" id="SM00271">
    <property type="entry name" value="DnaJ"/>
    <property type="match status" value="1"/>
</dbReference>
<proteinExistence type="predicted"/>
<organism evidence="2 3">
    <name type="scientific">Cercopithifilaria johnstoni</name>
    <dbReference type="NCBI Taxonomy" id="2874296"/>
    <lineage>
        <taxon>Eukaryota</taxon>
        <taxon>Metazoa</taxon>
        <taxon>Ecdysozoa</taxon>
        <taxon>Nematoda</taxon>
        <taxon>Chromadorea</taxon>
        <taxon>Rhabditida</taxon>
        <taxon>Spirurina</taxon>
        <taxon>Spiruromorpha</taxon>
        <taxon>Filarioidea</taxon>
        <taxon>Onchocercidae</taxon>
        <taxon>Cercopithifilaria</taxon>
    </lineage>
</organism>